<dbReference type="Proteomes" id="UP000184144">
    <property type="component" value="Unassembled WGS sequence"/>
</dbReference>
<dbReference type="RefSeq" id="WP_139250708.1">
    <property type="nucleotide sequence ID" value="NZ_FQUV01000009.1"/>
</dbReference>
<organism evidence="1 2">
    <name type="scientific">Litoreibacter ascidiaceicola</name>
    <dbReference type="NCBI Taxonomy" id="1486859"/>
    <lineage>
        <taxon>Bacteria</taxon>
        <taxon>Pseudomonadati</taxon>
        <taxon>Pseudomonadota</taxon>
        <taxon>Alphaproteobacteria</taxon>
        <taxon>Rhodobacterales</taxon>
        <taxon>Roseobacteraceae</taxon>
        <taxon>Litoreibacter</taxon>
    </lineage>
</organism>
<dbReference type="AlphaFoldDB" id="A0A1M5DMM8"/>
<protein>
    <submittedName>
        <fullName evidence="1">Uncharacterized protein</fullName>
    </submittedName>
</protein>
<sequence length="216" mass="24089">MSEMVRAKDIIALIPEVKPRLAMAALRDAVSTGKIGNTVLSDEDRKLAIAEGWGMRISPIGGRILKQLFEAGMIPQKRAGSPKDLSELVEYVETEADFRAKVEVRIAAKEAYEYRIAEIAENPDCARADELSSDLIDKVFLKRLGYRKFGTLHIAGLECHKDMTAGSLSNSGKTRYSGQVYCYWLDAEGNRQGDAVPETVRNRRNDPDRNWGLGRE</sequence>
<dbReference type="EMBL" id="FQUV01000009">
    <property type="protein sequence ID" value="SHF68210.1"/>
    <property type="molecule type" value="Genomic_DNA"/>
</dbReference>
<gene>
    <name evidence="1" type="ORF">SAMN05444273_109114</name>
</gene>
<accession>A0A1M5DMM8</accession>
<keyword evidence="2" id="KW-1185">Reference proteome</keyword>
<proteinExistence type="predicted"/>
<evidence type="ECO:0000313" key="2">
    <source>
        <dbReference type="Proteomes" id="UP000184144"/>
    </source>
</evidence>
<evidence type="ECO:0000313" key="1">
    <source>
        <dbReference type="EMBL" id="SHF68210.1"/>
    </source>
</evidence>
<dbReference type="STRING" id="1486859.SAMN05444273_109114"/>
<name>A0A1M5DMM8_9RHOB</name>
<dbReference type="OrthoDB" id="7845139at2"/>
<reference evidence="2" key="1">
    <citation type="submission" date="2016-11" db="EMBL/GenBank/DDBJ databases">
        <authorList>
            <person name="Varghese N."/>
            <person name="Submissions S."/>
        </authorList>
    </citation>
    <scope>NUCLEOTIDE SEQUENCE [LARGE SCALE GENOMIC DNA]</scope>
    <source>
        <strain evidence="2">DSM 100566</strain>
    </source>
</reference>